<keyword evidence="2" id="KW-0560">Oxidoreductase</keyword>
<organism evidence="2 3">
    <name type="scientific">Bagarius yarrelli</name>
    <name type="common">Goonch</name>
    <name type="synonym">Bagrus yarrelli</name>
    <dbReference type="NCBI Taxonomy" id="175774"/>
    <lineage>
        <taxon>Eukaryota</taxon>
        <taxon>Metazoa</taxon>
        <taxon>Chordata</taxon>
        <taxon>Craniata</taxon>
        <taxon>Vertebrata</taxon>
        <taxon>Euteleostomi</taxon>
        <taxon>Actinopterygii</taxon>
        <taxon>Neopterygii</taxon>
        <taxon>Teleostei</taxon>
        <taxon>Ostariophysi</taxon>
        <taxon>Siluriformes</taxon>
        <taxon>Sisoridae</taxon>
        <taxon>Sisorinae</taxon>
        <taxon>Bagarius</taxon>
    </lineage>
</organism>
<keyword evidence="2" id="KW-0503">Monooxygenase</keyword>
<keyword evidence="1" id="KW-0732">Signal</keyword>
<dbReference type="AlphaFoldDB" id="A0A556V2I7"/>
<evidence type="ECO:0000313" key="2">
    <source>
        <dbReference type="EMBL" id="TSS11567.1"/>
    </source>
</evidence>
<name>A0A556V2I7_BAGYA</name>
<reference evidence="2 3" key="1">
    <citation type="journal article" date="2019" name="Genome Biol. Evol.">
        <title>Whole-Genome Sequencing of the Giant Devil Catfish, Bagarius yarrelli.</title>
        <authorList>
            <person name="Jiang W."/>
            <person name="Lv Y."/>
            <person name="Cheng L."/>
            <person name="Yang K."/>
            <person name="Chao B."/>
            <person name="Wang X."/>
            <person name="Li Y."/>
            <person name="Pan X."/>
            <person name="You X."/>
            <person name="Zhang Y."/>
            <person name="Yang J."/>
            <person name="Li J."/>
            <person name="Zhang X."/>
            <person name="Liu S."/>
            <person name="Sun C."/>
            <person name="Yang J."/>
            <person name="Shi Q."/>
        </authorList>
    </citation>
    <scope>NUCLEOTIDE SEQUENCE [LARGE SCALE GENOMIC DNA]</scope>
    <source>
        <strain evidence="2">JWS20170419001</strain>
        <tissue evidence="2">Muscle</tissue>
    </source>
</reference>
<accession>A0A556V2I7</accession>
<comment type="caution">
    <text evidence="2">The sequence shown here is derived from an EMBL/GenBank/DDBJ whole genome shotgun (WGS) entry which is preliminary data.</text>
</comment>
<sequence>MGVLLWSMLVLALICPNHCLSVRSPLDRYKRFEESVSPESEECFQARQPFVLSNPYNFSLDIRMPGVVPTAVKKHTTPQLRKNKIHVR</sequence>
<feature type="chain" id="PRO_5021865400" evidence="1">
    <location>
        <begin position="22"/>
        <end position="88"/>
    </location>
</feature>
<dbReference type="Proteomes" id="UP000319801">
    <property type="component" value="Unassembled WGS sequence"/>
</dbReference>
<feature type="signal peptide" evidence="1">
    <location>
        <begin position="1"/>
        <end position="21"/>
    </location>
</feature>
<dbReference type="GO" id="GO:0004497">
    <property type="term" value="F:monooxygenase activity"/>
    <property type="evidence" value="ECO:0007669"/>
    <property type="project" value="UniProtKB-KW"/>
</dbReference>
<keyword evidence="3" id="KW-1185">Reference proteome</keyword>
<dbReference type="OrthoDB" id="10018185at2759"/>
<evidence type="ECO:0000313" key="3">
    <source>
        <dbReference type="Proteomes" id="UP000319801"/>
    </source>
</evidence>
<dbReference type="EMBL" id="VCAZ01000099">
    <property type="protein sequence ID" value="TSS11567.1"/>
    <property type="molecule type" value="Genomic_DNA"/>
</dbReference>
<proteinExistence type="predicted"/>
<gene>
    <name evidence="2" type="ORF">Baya_12036</name>
</gene>
<evidence type="ECO:0000256" key="1">
    <source>
        <dbReference type="SAM" id="SignalP"/>
    </source>
</evidence>
<protein>
    <submittedName>
        <fullName evidence="2">Peptidyl-glycine alpha-amidating monooxygenase B</fullName>
    </submittedName>
</protein>